<keyword evidence="2" id="KW-1185">Reference proteome</keyword>
<protein>
    <submittedName>
        <fullName evidence="1">Glycerol kinase</fullName>
    </submittedName>
</protein>
<dbReference type="Proteomes" id="UP001145742">
    <property type="component" value="Unassembled WGS sequence"/>
</dbReference>
<reference evidence="1" key="1">
    <citation type="submission" date="2019-10" db="EMBL/GenBank/DDBJ databases">
        <authorList>
            <person name="Soares A.E.R."/>
            <person name="Aleixo A."/>
            <person name="Schneider P."/>
            <person name="Miyaki C.Y."/>
            <person name="Schneider M.P."/>
            <person name="Mello C."/>
            <person name="Vasconcelos A.T.R."/>
        </authorList>
    </citation>
    <scope>NUCLEOTIDE SEQUENCE</scope>
    <source>
        <tissue evidence="1">Muscle</tissue>
    </source>
</reference>
<keyword evidence="1" id="KW-0808">Transferase</keyword>
<proteinExistence type="predicted"/>
<gene>
    <name evidence="1" type="ORF">WISP_149710</name>
</gene>
<dbReference type="EMBL" id="WHWB01034823">
    <property type="protein sequence ID" value="KAJ7403658.1"/>
    <property type="molecule type" value="Genomic_DNA"/>
</dbReference>
<evidence type="ECO:0000313" key="2">
    <source>
        <dbReference type="Proteomes" id="UP001145742"/>
    </source>
</evidence>
<evidence type="ECO:0000313" key="1">
    <source>
        <dbReference type="EMBL" id="KAJ7403658.1"/>
    </source>
</evidence>
<organism evidence="1 2">
    <name type="scientific">Willisornis vidua</name>
    <name type="common">Xingu scale-backed antbird</name>
    <dbReference type="NCBI Taxonomy" id="1566151"/>
    <lineage>
        <taxon>Eukaryota</taxon>
        <taxon>Metazoa</taxon>
        <taxon>Chordata</taxon>
        <taxon>Craniata</taxon>
        <taxon>Vertebrata</taxon>
        <taxon>Euteleostomi</taxon>
        <taxon>Archelosauria</taxon>
        <taxon>Archosauria</taxon>
        <taxon>Dinosauria</taxon>
        <taxon>Saurischia</taxon>
        <taxon>Theropoda</taxon>
        <taxon>Coelurosauria</taxon>
        <taxon>Aves</taxon>
        <taxon>Neognathae</taxon>
        <taxon>Neoaves</taxon>
        <taxon>Telluraves</taxon>
        <taxon>Australaves</taxon>
        <taxon>Passeriformes</taxon>
        <taxon>Thamnophilidae</taxon>
        <taxon>Willisornis</taxon>
    </lineage>
</organism>
<name>A0ABQ9CK29_9PASS</name>
<sequence>MRNVKLKVILDCSDLKMEEFRILKAVRRMHSKLANLDFRRADFGLIKDLLGTVPGDKALQGKEVQGSWVIFKDHQE</sequence>
<accession>A0ABQ9CK29</accession>
<dbReference type="GO" id="GO:0016301">
    <property type="term" value="F:kinase activity"/>
    <property type="evidence" value="ECO:0007669"/>
    <property type="project" value="UniProtKB-KW"/>
</dbReference>
<comment type="caution">
    <text evidence="1">The sequence shown here is derived from an EMBL/GenBank/DDBJ whole genome shotgun (WGS) entry which is preliminary data.</text>
</comment>
<keyword evidence="1" id="KW-0418">Kinase</keyword>